<feature type="domain" description="Potassium channel" evidence="2">
    <location>
        <begin position="48"/>
        <end position="115"/>
    </location>
</feature>
<keyword evidence="3" id="KW-0406">Ion transport</keyword>
<accession>A0A3S0JHS5</accession>
<dbReference type="AlphaFoldDB" id="A0A3S0JHS5"/>
<sequence length="122" mass="13103">MGVTGSITLAVAQAVLRARRVTRHQLLGAVVVYLNVALLFMGAFIALNDLLPLAFTNAAHGPLRPGELLYFSLTTLTSTGYGDILPVHPLARSLANLEAVFGQLFLAILLARLVSLHVSNRR</sequence>
<keyword evidence="1" id="KW-0812">Transmembrane</keyword>
<dbReference type="SUPFAM" id="SSF81324">
    <property type="entry name" value="Voltage-gated potassium channels"/>
    <property type="match status" value="1"/>
</dbReference>
<organism evidence="3 4">
    <name type="scientific">Hymenobacter gummosus</name>
    <dbReference type="NCBI Taxonomy" id="1776032"/>
    <lineage>
        <taxon>Bacteria</taxon>
        <taxon>Pseudomonadati</taxon>
        <taxon>Bacteroidota</taxon>
        <taxon>Cytophagia</taxon>
        <taxon>Cytophagales</taxon>
        <taxon>Hymenobacteraceae</taxon>
        <taxon>Hymenobacter</taxon>
    </lineage>
</organism>
<keyword evidence="4" id="KW-1185">Reference proteome</keyword>
<keyword evidence="3" id="KW-0813">Transport</keyword>
<comment type="caution">
    <text evidence="3">The sequence shown here is derived from an EMBL/GenBank/DDBJ whole genome shotgun (WGS) entry which is preliminary data.</text>
</comment>
<evidence type="ECO:0000259" key="2">
    <source>
        <dbReference type="Pfam" id="PF07885"/>
    </source>
</evidence>
<keyword evidence="1" id="KW-0472">Membrane</keyword>
<keyword evidence="1" id="KW-1133">Transmembrane helix</keyword>
<dbReference type="EMBL" id="RXOF01000001">
    <property type="protein sequence ID" value="RTQ53813.1"/>
    <property type="molecule type" value="Genomic_DNA"/>
</dbReference>
<keyword evidence="3" id="KW-0407">Ion channel</keyword>
<protein>
    <submittedName>
        <fullName evidence="3">Two pore domain potassium channel family protein</fullName>
    </submittedName>
</protein>
<name>A0A3S0JHS5_9BACT</name>
<proteinExistence type="predicted"/>
<reference evidence="3 4" key="1">
    <citation type="submission" date="2018-12" db="EMBL/GenBank/DDBJ databases">
        <title>Hymenobacter gummosus sp. nov., isolated from a spring.</title>
        <authorList>
            <person name="Nie L."/>
        </authorList>
    </citation>
    <scope>NUCLEOTIDE SEQUENCE [LARGE SCALE GENOMIC DNA]</scope>
    <source>
        <strain evidence="3 4">KCTC 52166</strain>
    </source>
</reference>
<dbReference type="OrthoDB" id="9799090at2"/>
<dbReference type="InterPro" id="IPR013099">
    <property type="entry name" value="K_chnl_dom"/>
</dbReference>
<feature type="transmembrane region" description="Helical" evidence="1">
    <location>
        <begin position="26"/>
        <end position="47"/>
    </location>
</feature>
<dbReference type="GO" id="GO:0034220">
    <property type="term" value="P:monoatomic ion transmembrane transport"/>
    <property type="evidence" value="ECO:0007669"/>
    <property type="project" value="UniProtKB-KW"/>
</dbReference>
<evidence type="ECO:0000313" key="4">
    <source>
        <dbReference type="Proteomes" id="UP000282184"/>
    </source>
</evidence>
<feature type="transmembrane region" description="Helical" evidence="1">
    <location>
        <begin position="99"/>
        <end position="118"/>
    </location>
</feature>
<evidence type="ECO:0000256" key="1">
    <source>
        <dbReference type="SAM" id="Phobius"/>
    </source>
</evidence>
<gene>
    <name evidence="3" type="ORF">EJV47_03045</name>
</gene>
<evidence type="ECO:0000313" key="3">
    <source>
        <dbReference type="EMBL" id="RTQ53813.1"/>
    </source>
</evidence>
<dbReference type="Pfam" id="PF07885">
    <property type="entry name" value="Ion_trans_2"/>
    <property type="match status" value="1"/>
</dbReference>
<dbReference type="Proteomes" id="UP000282184">
    <property type="component" value="Unassembled WGS sequence"/>
</dbReference>
<dbReference type="Gene3D" id="1.10.287.70">
    <property type="match status" value="1"/>
</dbReference>